<dbReference type="GO" id="GO:0004601">
    <property type="term" value="F:peroxidase activity"/>
    <property type="evidence" value="ECO:0007669"/>
    <property type="project" value="UniProtKB-KW"/>
</dbReference>
<dbReference type="PROSITE" id="PS00460">
    <property type="entry name" value="GLUTATHIONE_PEROXID_1"/>
    <property type="match status" value="1"/>
</dbReference>
<evidence type="ECO:0000256" key="3">
    <source>
        <dbReference type="ARBA" id="ARBA00023002"/>
    </source>
</evidence>
<dbReference type="GO" id="GO:0034599">
    <property type="term" value="P:cellular response to oxidative stress"/>
    <property type="evidence" value="ECO:0007669"/>
    <property type="project" value="TreeGrafter"/>
</dbReference>
<dbReference type="InterPro" id="IPR029759">
    <property type="entry name" value="GPX_AS"/>
</dbReference>
<feature type="active site" evidence="4">
    <location>
        <position position="35"/>
    </location>
</feature>
<dbReference type="PANTHER" id="PTHR11592">
    <property type="entry name" value="GLUTATHIONE PEROXIDASE"/>
    <property type="match status" value="1"/>
</dbReference>
<dbReference type="SUPFAM" id="SSF52833">
    <property type="entry name" value="Thioredoxin-like"/>
    <property type="match status" value="1"/>
</dbReference>
<reference evidence="6 7" key="1">
    <citation type="submission" date="2019-03" db="EMBL/GenBank/DDBJ databases">
        <title>Genomic Encyclopedia of Type Strains, Phase IV (KMG-IV): sequencing the most valuable type-strain genomes for metagenomic binning, comparative biology and taxonomic classification.</title>
        <authorList>
            <person name="Goeker M."/>
        </authorList>
    </citation>
    <scope>NUCLEOTIDE SEQUENCE [LARGE SCALE GENOMIC DNA]</scope>
    <source>
        <strain evidence="6 7">DSM 24984</strain>
    </source>
</reference>
<dbReference type="PROSITE" id="PS51355">
    <property type="entry name" value="GLUTATHIONE_PEROXID_3"/>
    <property type="match status" value="1"/>
</dbReference>
<dbReference type="PANTHER" id="PTHR11592:SF78">
    <property type="entry name" value="GLUTATHIONE PEROXIDASE"/>
    <property type="match status" value="1"/>
</dbReference>
<comment type="similarity">
    <text evidence="1 5">Belongs to the glutathione peroxidase family.</text>
</comment>
<dbReference type="AlphaFoldDB" id="A0A4R1K5W2"/>
<evidence type="ECO:0000313" key="6">
    <source>
        <dbReference type="EMBL" id="TCK59582.1"/>
    </source>
</evidence>
<dbReference type="Proteomes" id="UP000294614">
    <property type="component" value="Unassembled WGS sequence"/>
</dbReference>
<evidence type="ECO:0000256" key="2">
    <source>
        <dbReference type="ARBA" id="ARBA00022559"/>
    </source>
</evidence>
<dbReference type="CDD" id="cd00340">
    <property type="entry name" value="GSH_Peroxidase"/>
    <property type="match status" value="1"/>
</dbReference>
<comment type="caution">
    <text evidence="6">The sequence shown here is derived from an EMBL/GenBank/DDBJ whole genome shotgun (WGS) entry which is preliminary data.</text>
</comment>
<dbReference type="EMBL" id="SMGG01000006">
    <property type="protein sequence ID" value="TCK59582.1"/>
    <property type="molecule type" value="Genomic_DNA"/>
</dbReference>
<dbReference type="Gene3D" id="3.40.30.10">
    <property type="entry name" value="Glutaredoxin"/>
    <property type="match status" value="1"/>
</dbReference>
<evidence type="ECO:0000256" key="4">
    <source>
        <dbReference type="PIRSR" id="PIRSR000303-1"/>
    </source>
</evidence>
<evidence type="ECO:0000256" key="5">
    <source>
        <dbReference type="RuleBase" id="RU000499"/>
    </source>
</evidence>
<sequence length="161" mass="18425">MLKMDYKLPLLSGEMKNLRDYDGKVLLIVNTASRCGFTPQYEGLEELYRQFKDEGFEVLGFPCNQFGEQEPGTEKDIEDFLSCNYTVTFPVFAKVEVNGEDAHPLFKELKELAPGTMGTKAIKWNFTKFLVSRDRKRTVRFASAKTPDGIRGYVAEEVMKK</sequence>
<dbReference type="InterPro" id="IPR029760">
    <property type="entry name" value="GPX_CS"/>
</dbReference>
<accession>A0A4R1K5W2</accession>
<evidence type="ECO:0000256" key="1">
    <source>
        <dbReference type="ARBA" id="ARBA00006926"/>
    </source>
</evidence>
<dbReference type="Pfam" id="PF00255">
    <property type="entry name" value="GSHPx"/>
    <property type="match status" value="1"/>
</dbReference>
<keyword evidence="7" id="KW-1185">Reference proteome</keyword>
<dbReference type="PRINTS" id="PR01011">
    <property type="entry name" value="GLUTPROXDASE"/>
</dbReference>
<keyword evidence="3 5" id="KW-0560">Oxidoreductase</keyword>
<evidence type="ECO:0000313" key="7">
    <source>
        <dbReference type="Proteomes" id="UP000294614"/>
    </source>
</evidence>
<keyword evidence="2 5" id="KW-0575">Peroxidase</keyword>
<proteinExistence type="inferred from homology"/>
<dbReference type="PIRSF" id="PIRSF000303">
    <property type="entry name" value="Glutathion_perox"/>
    <property type="match status" value="1"/>
</dbReference>
<dbReference type="PROSITE" id="PS00763">
    <property type="entry name" value="GLUTATHIONE_PEROXID_2"/>
    <property type="match status" value="1"/>
</dbReference>
<gene>
    <name evidence="6" type="ORF">C8D98_2516</name>
</gene>
<name>A0A4R1K5W2_9BACT</name>
<dbReference type="OrthoDB" id="9789406at2"/>
<dbReference type="FunFam" id="3.40.30.10:FF:000010">
    <property type="entry name" value="Glutathione peroxidase"/>
    <property type="match status" value="1"/>
</dbReference>
<dbReference type="InterPro" id="IPR000889">
    <property type="entry name" value="Glutathione_peroxidase"/>
</dbReference>
<protein>
    <recommendedName>
        <fullName evidence="5">Glutathione peroxidase</fullName>
    </recommendedName>
</protein>
<organism evidence="6 7">
    <name type="scientific">Seleniivibrio woodruffii</name>
    <dbReference type="NCBI Taxonomy" id="1078050"/>
    <lineage>
        <taxon>Bacteria</taxon>
        <taxon>Pseudomonadati</taxon>
        <taxon>Deferribacterota</taxon>
        <taxon>Deferribacteres</taxon>
        <taxon>Deferribacterales</taxon>
        <taxon>Geovibrionaceae</taxon>
        <taxon>Seleniivibrio</taxon>
    </lineage>
</organism>
<dbReference type="RefSeq" id="WP_132874488.1">
    <property type="nucleotide sequence ID" value="NZ_JAJUHT010000008.1"/>
</dbReference>
<dbReference type="InterPro" id="IPR036249">
    <property type="entry name" value="Thioredoxin-like_sf"/>
</dbReference>